<sequence length="66" mass="7242">SSMASRGGLRKPRLHRFSVAIPHQPEPAAAAAAGAQFAVSQAFRLLQKAALTKDEREYVEPVERRN</sequence>
<organism evidence="1 2">
    <name type="scientific">Parascaris univalens</name>
    <name type="common">Nematode worm</name>
    <dbReference type="NCBI Taxonomy" id="6257"/>
    <lineage>
        <taxon>Eukaryota</taxon>
        <taxon>Metazoa</taxon>
        <taxon>Ecdysozoa</taxon>
        <taxon>Nematoda</taxon>
        <taxon>Chromadorea</taxon>
        <taxon>Rhabditida</taxon>
        <taxon>Spirurina</taxon>
        <taxon>Ascaridomorpha</taxon>
        <taxon>Ascaridoidea</taxon>
        <taxon>Ascarididae</taxon>
        <taxon>Parascaris</taxon>
    </lineage>
</organism>
<reference evidence="2" key="1">
    <citation type="submission" date="2022-11" db="UniProtKB">
        <authorList>
            <consortium name="WormBaseParasite"/>
        </authorList>
    </citation>
    <scope>IDENTIFICATION</scope>
</reference>
<dbReference type="WBParaSite" id="PgR047_g002_t06">
    <property type="protein sequence ID" value="PgR047_g002_t06"/>
    <property type="gene ID" value="PgR047_g002"/>
</dbReference>
<dbReference type="AlphaFoldDB" id="A0A915BM55"/>
<keyword evidence="1" id="KW-1185">Reference proteome</keyword>
<name>A0A915BM55_PARUN</name>
<accession>A0A915BM55</accession>
<protein>
    <submittedName>
        <fullName evidence="2">FBA domain-containing protein</fullName>
    </submittedName>
</protein>
<evidence type="ECO:0000313" key="2">
    <source>
        <dbReference type="WBParaSite" id="PgR047_g002_t06"/>
    </source>
</evidence>
<proteinExistence type="predicted"/>
<evidence type="ECO:0000313" key="1">
    <source>
        <dbReference type="Proteomes" id="UP000887569"/>
    </source>
</evidence>
<dbReference type="Proteomes" id="UP000887569">
    <property type="component" value="Unplaced"/>
</dbReference>